<dbReference type="GeneID" id="30062380"/>
<dbReference type="VEuPathDB" id="FungiDB:FVEG_04301"/>
<name>W7MCE6_GIBM7</name>
<reference evidence="1 2" key="1">
    <citation type="journal article" date="2010" name="Nature">
        <title>Comparative genomics reveals mobile pathogenicity chromosomes in Fusarium.</title>
        <authorList>
            <person name="Ma L.J."/>
            <person name="van der Does H.C."/>
            <person name="Borkovich K.A."/>
            <person name="Coleman J.J."/>
            <person name="Daboussi M.J."/>
            <person name="Di Pietro A."/>
            <person name="Dufresne M."/>
            <person name="Freitag M."/>
            <person name="Grabherr M."/>
            <person name="Henrissat B."/>
            <person name="Houterman P.M."/>
            <person name="Kang S."/>
            <person name="Shim W.B."/>
            <person name="Woloshuk C."/>
            <person name="Xie X."/>
            <person name="Xu J.R."/>
            <person name="Antoniw J."/>
            <person name="Baker S.E."/>
            <person name="Bluhm B.H."/>
            <person name="Breakspear A."/>
            <person name="Brown D.W."/>
            <person name="Butchko R.A."/>
            <person name="Chapman S."/>
            <person name="Coulson R."/>
            <person name="Coutinho P.M."/>
            <person name="Danchin E.G."/>
            <person name="Diener A."/>
            <person name="Gale L.R."/>
            <person name="Gardiner D.M."/>
            <person name="Goff S."/>
            <person name="Hammond-Kosack K.E."/>
            <person name="Hilburn K."/>
            <person name="Hua-Van A."/>
            <person name="Jonkers W."/>
            <person name="Kazan K."/>
            <person name="Kodira C.D."/>
            <person name="Koehrsen M."/>
            <person name="Kumar L."/>
            <person name="Lee Y.H."/>
            <person name="Li L."/>
            <person name="Manners J.M."/>
            <person name="Miranda-Saavedra D."/>
            <person name="Mukherjee M."/>
            <person name="Park G."/>
            <person name="Park J."/>
            <person name="Park S.Y."/>
            <person name="Proctor R.H."/>
            <person name="Regev A."/>
            <person name="Ruiz-Roldan M.C."/>
            <person name="Sain D."/>
            <person name="Sakthikumar S."/>
            <person name="Sykes S."/>
            <person name="Schwartz D.C."/>
            <person name="Turgeon B.G."/>
            <person name="Wapinski I."/>
            <person name="Yoder O."/>
            <person name="Young S."/>
            <person name="Zeng Q."/>
            <person name="Zhou S."/>
            <person name="Galagan J."/>
            <person name="Cuomo C.A."/>
            <person name="Kistler H.C."/>
            <person name="Rep M."/>
        </authorList>
    </citation>
    <scope>NUCLEOTIDE SEQUENCE [LARGE SCALE GENOMIC DNA]</scope>
    <source>
        <strain evidence="2">M3125 / FGSC 7600</strain>
    </source>
</reference>
<dbReference type="EMBL" id="DS022246">
    <property type="protein sequence ID" value="EWG42522.1"/>
    <property type="molecule type" value="Genomic_DNA"/>
</dbReference>
<keyword evidence="2" id="KW-1185">Reference proteome</keyword>
<gene>
    <name evidence="1" type="ORF">FVEG_04301</name>
</gene>
<evidence type="ECO:0000313" key="1">
    <source>
        <dbReference type="EMBL" id="EWG42522.1"/>
    </source>
</evidence>
<dbReference type="PANTHER" id="PTHR39596:SF2">
    <property type="entry name" value="HET DOMAIN PROTEIN (AFU_ORTHOLOGUE AFUA_1G17550)-RELATED"/>
    <property type="match status" value="1"/>
</dbReference>
<proteinExistence type="predicted"/>
<dbReference type="PANTHER" id="PTHR39596">
    <property type="match status" value="1"/>
</dbReference>
<dbReference type="KEGG" id="fvr:FVEG_04301"/>
<evidence type="ECO:0000313" key="2">
    <source>
        <dbReference type="Proteomes" id="UP000009096"/>
    </source>
</evidence>
<dbReference type="EMBL" id="CM000581">
    <property type="protein sequence ID" value="EWG42522.1"/>
    <property type="molecule type" value="Genomic_DNA"/>
</dbReference>
<dbReference type="eggNOG" id="ENOG502S16F">
    <property type="taxonomic scope" value="Eukaryota"/>
</dbReference>
<dbReference type="RefSeq" id="XP_018748713.1">
    <property type="nucleotide sequence ID" value="XM_018892090.1"/>
</dbReference>
<organism evidence="1 2">
    <name type="scientific">Gibberella moniliformis (strain M3125 / FGSC 7600)</name>
    <name type="common">Maize ear and stalk rot fungus</name>
    <name type="synonym">Fusarium verticillioides</name>
    <dbReference type="NCBI Taxonomy" id="334819"/>
    <lineage>
        <taxon>Eukaryota</taxon>
        <taxon>Fungi</taxon>
        <taxon>Dikarya</taxon>
        <taxon>Ascomycota</taxon>
        <taxon>Pezizomycotina</taxon>
        <taxon>Sordariomycetes</taxon>
        <taxon>Hypocreomycetidae</taxon>
        <taxon>Hypocreales</taxon>
        <taxon>Nectriaceae</taxon>
        <taxon>Fusarium</taxon>
        <taxon>Fusarium fujikuroi species complex</taxon>
    </lineage>
</organism>
<dbReference type="OrthoDB" id="2426273at2759"/>
<accession>W7MCE6</accession>
<evidence type="ECO:0008006" key="3">
    <source>
        <dbReference type="Google" id="ProtNLM"/>
    </source>
</evidence>
<sequence length="462" mass="52487">MTLVLKRFIVFEPLGDHQQAMVIFIALVCETLSNAMKTVHCDRQPPPGLSWSMVWTDDYRQELRKTMAQSKWCPFITEYLLNSKSVSTLKYASQHTPPVDGKDHCKCQRKQCAAYQVDENTYTQRHVEFYPEPRREAIKMMARTYREAKAVLVLDNGLQRCSSSESEATKLLRFLTSGWMRRLWTLQEAILAKKVFFLLADALVPLEDLVPKSPKLELYPHLGDMAAELFRLIKQTQYAGYKIGDVSRSLRWRDTSRASDETLAIASLLGIGPDVLLELQPQGRMIKLLQELRSIPRNIVFLTGAKADVPGFRWAPKSFMGAHGGSQGGLELSTFENDGICTPVGLEARYVAFWFSKQTVQAGTTWRIRHPQTRQVFEVRDISNSEQEYECDMLLTCEPLQRGSAAPSISVLRTAMPVRHEDGSFTVYCEYKKRIVLADMADDNKQVSAQVEGLGWLKVCIS</sequence>
<dbReference type="AlphaFoldDB" id="W7MCE6"/>
<protein>
    <recommendedName>
        <fullName evidence="3">Heterokaryon incompatibility domain-containing protein</fullName>
    </recommendedName>
</protein>
<dbReference type="Proteomes" id="UP000009096">
    <property type="component" value="Chromosome 4"/>
</dbReference>